<feature type="region of interest" description="Disordered" evidence="1">
    <location>
        <begin position="1"/>
        <end position="34"/>
    </location>
</feature>
<organism evidence="2 3">
    <name type="scientific">Ophiocordyceps sinensis</name>
    <dbReference type="NCBI Taxonomy" id="72228"/>
    <lineage>
        <taxon>Eukaryota</taxon>
        <taxon>Fungi</taxon>
        <taxon>Dikarya</taxon>
        <taxon>Ascomycota</taxon>
        <taxon>Pezizomycotina</taxon>
        <taxon>Sordariomycetes</taxon>
        <taxon>Hypocreomycetidae</taxon>
        <taxon>Hypocreales</taxon>
        <taxon>Ophiocordycipitaceae</taxon>
        <taxon>Ophiocordyceps</taxon>
    </lineage>
</organism>
<accession>A0A8H4V896</accession>
<name>A0A8H4V896_9HYPO</name>
<gene>
    <name evidence="2" type="ORF">G6O67_003390</name>
</gene>
<evidence type="ECO:0000313" key="2">
    <source>
        <dbReference type="EMBL" id="KAF4511609.1"/>
    </source>
</evidence>
<protein>
    <submittedName>
        <fullName evidence="2">Uncharacterized protein</fullName>
    </submittedName>
</protein>
<dbReference type="AlphaFoldDB" id="A0A8H4V896"/>
<evidence type="ECO:0000256" key="1">
    <source>
        <dbReference type="SAM" id="MobiDB-lite"/>
    </source>
</evidence>
<evidence type="ECO:0000313" key="3">
    <source>
        <dbReference type="Proteomes" id="UP000557566"/>
    </source>
</evidence>
<keyword evidence="3" id="KW-1185">Reference proteome</keyword>
<proteinExistence type="predicted"/>
<dbReference type="EMBL" id="JAAVMX010000003">
    <property type="protein sequence ID" value="KAF4511609.1"/>
    <property type="molecule type" value="Genomic_DNA"/>
</dbReference>
<feature type="compositionally biased region" description="Low complexity" evidence="1">
    <location>
        <begin position="7"/>
        <end position="17"/>
    </location>
</feature>
<reference evidence="2 3" key="1">
    <citation type="journal article" date="2020" name="Genome Biol. Evol.">
        <title>A new high-quality draft genome assembly of the Chinese cordyceps Ophiocordyceps sinensis.</title>
        <authorList>
            <person name="Shu R."/>
            <person name="Zhang J."/>
            <person name="Meng Q."/>
            <person name="Zhang H."/>
            <person name="Zhou G."/>
            <person name="Li M."/>
            <person name="Wu P."/>
            <person name="Zhao Y."/>
            <person name="Chen C."/>
            <person name="Qin Q."/>
        </authorList>
    </citation>
    <scope>NUCLEOTIDE SEQUENCE [LARGE SCALE GENOMIC DNA]</scope>
    <source>
        <strain evidence="2 3">IOZ07</strain>
    </source>
</reference>
<dbReference type="Proteomes" id="UP000557566">
    <property type="component" value="Unassembled WGS sequence"/>
</dbReference>
<sequence length="111" mass="12195">MSTVNGPAPDSAPDPADITIDRQTTSSSPGPFPMPMRMLSWRDAPVAFYCSYFIHTQIQWEKATKFAFVNPSSGTSSLPLRFSLAACTVLLKSSDLSGPHSEKRKPCFRIL</sequence>
<comment type="caution">
    <text evidence="2">The sequence shown here is derived from an EMBL/GenBank/DDBJ whole genome shotgun (WGS) entry which is preliminary data.</text>
</comment>